<evidence type="ECO:0000256" key="1">
    <source>
        <dbReference type="ARBA" id="ARBA00022490"/>
    </source>
</evidence>
<organism evidence="6 7">
    <name type="scientific">Citricoccus parietis</name>
    <dbReference type="NCBI Taxonomy" id="592307"/>
    <lineage>
        <taxon>Bacteria</taxon>
        <taxon>Bacillati</taxon>
        <taxon>Actinomycetota</taxon>
        <taxon>Actinomycetes</taxon>
        <taxon>Micrococcales</taxon>
        <taxon>Micrococcaceae</taxon>
        <taxon>Citricoccus</taxon>
    </lineage>
</organism>
<evidence type="ECO:0000256" key="2">
    <source>
        <dbReference type="ARBA" id="ARBA00022517"/>
    </source>
</evidence>
<evidence type="ECO:0000259" key="5">
    <source>
        <dbReference type="Pfam" id="PF02576"/>
    </source>
</evidence>
<comment type="function">
    <text evidence="3">Required for maturation of 30S ribosomal subunits.</text>
</comment>
<dbReference type="Proteomes" id="UP001589575">
    <property type="component" value="Unassembled WGS sequence"/>
</dbReference>
<keyword evidence="2 3" id="KW-0690">Ribosome biogenesis</keyword>
<evidence type="ECO:0000256" key="3">
    <source>
        <dbReference type="HAMAP-Rule" id="MF_01077"/>
    </source>
</evidence>
<dbReference type="HAMAP" id="MF_01077">
    <property type="entry name" value="RimP"/>
    <property type="match status" value="1"/>
</dbReference>
<gene>
    <name evidence="3 6" type="primary">rimP</name>
    <name evidence="6" type="ORF">ACFFX0_24810</name>
</gene>
<proteinExistence type="inferred from homology"/>
<protein>
    <recommendedName>
        <fullName evidence="3">Ribosome maturation factor RimP</fullName>
    </recommendedName>
</protein>
<accession>A0ABV5G5K6</accession>
<dbReference type="InterPro" id="IPR028989">
    <property type="entry name" value="RimP_N"/>
</dbReference>
<feature type="compositionally biased region" description="Low complexity" evidence="4">
    <location>
        <begin position="133"/>
        <end position="150"/>
    </location>
</feature>
<dbReference type="Gene3D" id="3.30.300.70">
    <property type="entry name" value="RimP-like superfamily, N-terminal"/>
    <property type="match status" value="1"/>
</dbReference>
<dbReference type="EMBL" id="JBHMFI010000002">
    <property type="protein sequence ID" value="MFB9074240.1"/>
    <property type="molecule type" value="Genomic_DNA"/>
</dbReference>
<dbReference type="InterPro" id="IPR003728">
    <property type="entry name" value="Ribosome_maturation_RimP"/>
</dbReference>
<comment type="similarity">
    <text evidence="3">Belongs to the RimP family.</text>
</comment>
<dbReference type="PANTHER" id="PTHR33867">
    <property type="entry name" value="RIBOSOME MATURATION FACTOR RIMP"/>
    <property type="match status" value="1"/>
</dbReference>
<feature type="domain" description="Ribosome maturation factor RimP N-terminal" evidence="5">
    <location>
        <begin position="20"/>
        <end position="100"/>
    </location>
</feature>
<dbReference type="PANTHER" id="PTHR33867:SF1">
    <property type="entry name" value="RIBOSOME MATURATION FACTOR RIMP"/>
    <property type="match status" value="1"/>
</dbReference>
<evidence type="ECO:0000313" key="6">
    <source>
        <dbReference type="EMBL" id="MFB9074240.1"/>
    </source>
</evidence>
<keyword evidence="7" id="KW-1185">Reference proteome</keyword>
<name>A0ABV5G5K6_9MICC</name>
<dbReference type="Pfam" id="PF02576">
    <property type="entry name" value="RimP_N"/>
    <property type="match status" value="1"/>
</dbReference>
<reference evidence="6 7" key="1">
    <citation type="submission" date="2024-09" db="EMBL/GenBank/DDBJ databases">
        <authorList>
            <person name="Sun Q."/>
            <person name="Mori K."/>
        </authorList>
    </citation>
    <scope>NUCLEOTIDE SEQUENCE [LARGE SCALE GENOMIC DNA]</scope>
    <source>
        <strain evidence="6 7">CCM 7609</strain>
    </source>
</reference>
<comment type="subcellular location">
    <subcellularLocation>
        <location evidence="3">Cytoplasm</location>
    </subcellularLocation>
</comment>
<evidence type="ECO:0000256" key="4">
    <source>
        <dbReference type="SAM" id="MobiDB-lite"/>
    </source>
</evidence>
<comment type="caution">
    <text evidence="6">The sequence shown here is derived from an EMBL/GenBank/DDBJ whole genome shotgun (WGS) entry which is preliminary data.</text>
</comment>
<dbReference type="InterPro" id="IPR035956">
    <property type="entry name" value="RimP_N_sf"/>
</dbReference>
<sequence length="218" mass="22582">MHDAYEHANEHPERTSLAALVAPAVESTGLYFEAATVEGEPGQLILKVVVDHADGTAGLDLDEVAEVAQAVSTALDAAGSDLPELGTEPYQLEVSSPGVERPLTEPRHWRRNVGRLVSVEVLPDDGPSPSPTTSPTSPTASTEASAPAPAGRLTGRIQSADEAGVVLVPVRPGAKKGMPAKIGDPVRHAYHRLGPATVQVELTRGGGSAADEELNSEA</sequence>
<feature type="region of interest" description="Disordered" evidence="4">
    <location>
        <begin position="120"/>
        <end position="150"/>
    </location>
</feature>
<dbReference type="RefSeq" id="WP_378041447.1">
    <property type="nucleotide sequence ID" value="NZ_JBHLWH010000027.1"/>
</dbReference>
<evidence type="ECO:0000313" key="7">
    <source>
        <dbReference type="Proteomes" id="UP001589575"/>
    </source>
</evidence>
<dbReference type="SUPFAM" id="SSF75420">
    <property type="entry name" value="YhbC-like, N-terminal domain"/>
    <property type="match status" value="1"/>
</dbReference>
<keyword evidence="1 3" id="KW-0963">Cytoplasm</keyword>